<dbReference type="Pfam" id="PF07976">
    <property type="entry name" value="Phe_hydrox_dim"/>
    <property type="match status" value="1"/>
</dbReference>
<name>A0ABR2WWT0_9FUNG</name>
<proteinExistence type="predicted"/>
<evidence type="ECO:0000256" key="1">
    <source>
        <dbReference type="ARBA" id="ARBA00023002"/>
    </source>
</evidence>
<organism evidence="3 4">
    <name type="scientific">Basidiobolus ranarum</name>
    <dbReference type="NCBI Taxonomy" id="34480"/>
    <lineage>
        <taxon>Eukaryota</taxon>
        <taxon>Fungi</taxon>
        <taxon>Fungi incertae sedis</taxon>
        <taxon>Zoopagomycota</taxon>
        <taxon>Entomophthoromycotina</taxon>
        <taxon>Basidiobolomycetes</taxon>
        <taxon>Basidiobolales</taxon>
        <taxon>Basidiobolaceae</taxon>
        <taxon>Basidiobolus</taxon>
    </lineage>
</organism>
<feature type="non-terminal residue" evidence="3">
    <location>
        <position position="1"/>
    </location>
</feature>
<accession>A0ABR2WWT0</accession>
<feature type="domain" description="Phenol hydroxylase-like C-terminal dimerisation" evidence="2">
    <location>
        <begin position="51"/>
        <end position="99"/>
    </location>
</feature>
<protein>
    <recommendedName>
        <fullName evidence="2">Phenol hydroxylase-like C-terminal dimerisation domain-containing protein</fullName>
    </recommendedName>
</protein>
<evidence type="ECO:0000313" key="4">
    <source>
        <dbReference type="Proteomes" id="UP001479436"/>
    </source>
</evidence>
<keyword evidence="4" id="KW-1185">Reference proteome</keyword>
<dbReference type="InterPro" id="IPR012941">
    <property type="entry name" value="Phe_hydrox_C_dim_dom"/>
</dbReference>
<dbReference type="Proteomes" id="UP001479436">
    <property type="component" value="Unassembled WGS sequence"/>
</dbReference>
<sequence>NQWISCSITKLRNAYEGATPFFETLVITDERYSDNKDSIAILKRNFGSIYYANYDEVQAKFGFTHNDPVILIVRPDGYLGVALYLHNIGHIQEYFMQFVNH</sequence>
<gene>
    <name evidence="3" type="ORF">K7432_005313</name>
</gene>
<comment type="caution">
    <text evidence="3">The sequence shown here is derived from an EMBL/GenBank/DDBJ whole genome shotgun (WGS) entry which is preliminary data.</text>
</comment>
<dbReference type="InterPro" id="IPR038220">
    <property type="entry name" value="PHOX_C_sf"/>
</dbReference>
<keyword evidence="1" id="KW-0560">Oxidoreductase</keyword>
<dbReference type="SUPFAM" id="SSF52833">
    <property type="entry name" value="Thioredoxin-like"/>
    <property type="match status" value="1"/>
</dbReference>
<evidence type="ECO:0000259" key="2">
    <source>
        <dbReference type="Pfam" id="PF07976"/>
    </source>
</evidence>
<reference evidence="3 4" key="1">
    <citation type="submission" date="2023-04" db="EMBL/GenBank/DDBJ databases">
        <title>Genome of Basidiobolus ranarum AG-B5.</title>
        <authorList>
            <person name="Stajich J.E."/>
            <person name="Carter-House D."/>
            <person name="Gryganskyi A."/>
        </authorList>
    </citation>
    <scope>NUCLEOTIDE SEQUENCE [LARGE SCALE GENOMIC DNA]</scope>
    <source>
        <strain evidence="3 4">AG-B5</strain>
    </source>
</reference>
<dbReference type="InterPro" id="IPR036249">
    <property type="entry name" value="Thioredoxin-like_sf"/>
</dbReference>
<dbReference type="EMBL" id="JASJQH010000205">
    <property type="protein sequence ID" value="KAK9765965.1"/>
    <property type="molecule type" value="Genomic_DNA"/>
</dbReference>
<dbReference type="Gene3D" id="3.40.30.20">
    <property type="match status" value="1"/>
</dbReference>
<evidence type="ECO:0000313" key="3">
    <source>
        <dbReference type="EMBL" id="KAK9765965.1"/>
    </source>
</evidence>